<dbReference type="Proteomes" id="UP000035287">
    <property type="component" value="Chromosome"/>
</dbReference>
<name>A0A0G3XDK3_9SPHN</name>
<proteinExistence type="predicted"/>
<dbReference type="Gene3D" id="3.40.50.1110">
    <property type="entry name" value="SGNH hydrolase"/>
    <property type="match status" value="1"/>
</dbReference>
<organism evidence="2 3">
    <name type="scientific">Croceicoccus naphthovorans</name>
    <dbReference type="NCBI Taxonomy" id="1348774"/>
    <lineage>
        <taxon>Bacteria</taxon>
        <taxon>Pseudomonadati</taxon>
        <taxon>Pseudomonadota</taxon>
        <taxon>Alphaproteobacteria</taxon>
        <taxon>Sphingomonadales</taxon>
        <taxon>Erythrobacteraceae</taxon>
        <taxon>Croceicoccus</taxon>
    </lineage>
</organism>
<dbReference type="Pfam" id="PF13472">
    <property type="entry name" value="Lipase_GDSL_2"/>
    <property type="match status" value="1"/>
</dbReference>
<dbReference type="PATRIC" id="fig|1348774.3.peg.1221"/>
<gene>
    <name evidence="2" type="ORF">AB433_05825</name>
</gene>
<feature type="domain" description="SGNH hydrolase-type esterase" evidence="1">
    <location>
        <begin position="175"/>
        <end position="349"/>
    </location>
</feature>
<dbReference type="CDD" id="cd00229">
    <property type="entry name" value="SGNH_hydrolase"/>
    <property type="match status" value="1"/>
</dbReference>
<dbReference type="AlphaFoldDB" id="A0A0G3XDK3"/>
<dbReference type="GO" id="GO:0016788">
    <property type="term" value="F:hydrolase activity, acting on ester bonds"/>
    <property type="evidence" value="ECO:0007669"/>
    <property type="project" value="UniProtKB-ARBA"/>
</dbReference>
<sequence length="365" mass="38847">MQFDPVTVQISAGFASAFADGVVIPSDDSRVIVLGGRTATPVDSWAQGYLFPQAKTLYAPMFDANGFSNQRRGSLTGIDFVLPGGQSEFEVVTRDSGLASGVFLSVDGAETSTSALDFLAQQTGKRRYTRVVMPPSAQDRRITLRGSAMIYSGLRLPSGEALGSPPAFEGPTAVFIGDSVTEGTGAGHVTRSWGAWMASMLGWHDPILAAVGGTGYLQRLDEKLNFADRPEDVLEAVNGGPPDVAVIAGGINDCGRHEPAALEEAARHYFEVLRDGAPDMVIFVFGPFSSYYGYGEDLTACRDAIFSAANSVSGTYTVDVTGWVTPETRDVIFDGTNNGPHPIPAGHRLYGEYGATKLRQIIQAF</sequence>
<evidence type="ECO:0000259" key="1">
    <source>
        <dbReference type="Pfam" id="PF13472"/>
    </source>
</evidence>
<keyword evidence="3" id="KW-1185">Reference proteome</keyword>
<dbReference type="SUPFAM" id="SSF52266">
    <property type="entry name" value="SGNH hydrolase"/>
    <property type="match status" value="1"/>
</dbReference>
<accession>A0A0G3XDK3</accession>
<evidence type="ECO:0000313" key="2">
    <source>
        <dbReference type="EMBL" id="AKM09605.1"/>
    </source>
</evidence>
<dbReference type="EMBL" id="CP011770">
    <property type="protein sequence ID" value="AKM09605.1"/>
    <property type="molecule type" value="Genomic_DNA"/>
</dbReference>
<dbReference type="KEGG" id="cna:AB433_05825"/>
<protein>
    <recommendedName>
        <fullName evidence="1">SGNH hydrolase-type esterase domain-containing protein</fullName>
    </recommendedName>
</protein>
<reference evidence="2 3" key="1">
    <citation type="submission" date="2015-06" db="EMBL/GenBank/DDBJ databases">
        <authorList>
            <person name="Zeng Y."/>
            <person name="Huang Y."/>
        </authorList>
    </citation>
    <scope>NUCLEOTIDE SEQUENCE [LARGE SCALE GENOMIC DNA]</scope>
    <source>
        <strain evidence="2 3">PQ-2</strain>
    </source>
</reference>
<dbReference type="STRING" id="1348774.AB433_05825"/>
<dbReference type="InterPro" id="IPR013830">
    <property type="entry name" value="SGNH_hydro"/>
</dbReference>
<evidence type="ECO:0000313" key="3">
    <source>
        <dbReference type="Proteomes" id="UP000035287"/>
    </source>
</evidence>
<dbReference type="InterPro" id="IPR036514">
    <property type="entry name" value="SGNH_hydro_sf"/>
</dbReference>